<dbReference type="InterPro" id="IPR018819">
    <property type="entry name" value="Nur1/Mug154"/>
</dbReference>
<proteinExistence type="predicted"/>
<dbReference type="GO" id="GO:0007096">
    <property type="term" value="P:regulation of exit from mitosis"/>
    <property type="evidence" value="ECO:0007669"/>
    <property type="project" value="TreeGrafter"/>
</dbReference>
<comment type="caution">
    <text evidence="7">The sequence shown here is derived from an EMBL/GenBank/DDBJ whole genome shotgun (WGS) entry which is preliminary data.</text>
</comment>
<feature type="transmembrane region" description="Helical" evidence="6">
    <location>
        <begin position="39"/>
        <end position="57"/>
    </location>
</feature>
<dbReference type="OrthoDB" id="3363151at2759"/>
<evidence type="ECO:0000313" key="8">
    <source>
        <dbReference type="Proteomes" id="UP000078544"/>
    </source>
</evidence>
<gene>
    <name evidence="7" type="ORF">AAL_02720</name>
</gene>
<feature type="region of interest" description="Disordered" evidence="5">
    <location>
        <begin position="415"/>
        <end position="469"/>
    </location>
</feature>
<evidence type="ECO:0000256" key="1">
    <source>
        <dbReference type="ARBA" id="ARBA00004127"/>
    </source>
</evidence>
<dbReference type="STRING" id="1081109.A0A168EUS3"/>
<keyword evidence="4 6" id="KW-0472">Membrane</keyword>
<evidence type="ECO:0000313" key="7">
    <source>
        <dbReference type="EMBL" id="KZZ99169.1"/>
    </source>
</evidence>
<comment type="subcellular location">
    <subcellularLocation>
        <location evidence="1">Endomembrane system</location>
        <topology evidence="1">Multi-pass membrane protein</topology>
    </subcellularLocation>
</comment>
<evidence type="ECO:0000256" key="2">
    <source>
        <dbReference type="ARBA" id="ARBA00022692"/>
    </source>
</evidence>
<dbReference type="AlphaFoldDB" id="A0A168EUS3"/>
<dbReference type="Pfam" id="PF10332">
    <property type="entry name" value="DUF2418"/>
    <property type="match status" value="1"/>
</dbReference>
<accession>A0A168EUS3</accession>
<evidence type="ECO:0000256" key="6">
    <source>
        <dbReference type="SAM" id="Phobius"/>
    </source>
</evidence>
<keyword evidence="2 6" id="KW-0812">Transmembrane</keyword>
<dbReference type="PANTHER" id="PTHR28293">
    <property type="entry name" value="NUCLEAR RIM PROTEIN 1"/>
    <property type="match status" value="1"/>
</dbReference>
<evidence type="ECO:0000256" key="4">
    <source>
        <dbReference type="ARBA" id="ARBA00023136"/>
    </source>
</evidence>
<evidence type="ECO:0000256" key="3">
    <source>
        <dbReference type="ARBA" id="ARBA00022989"/>
    </source>
</evidence>
<evidence type="ECO:0008006" key="9">
    <source>
        <dbReference type="Google" id="ProtNLM"/>
    </source>
</evidence>
<sequence length="469" mass="51923">MPRLVRRRPFWERATSFMNPMDFLLWLSEEMETRDWNPAFGTQLGLGLNLLFLIVRANSGSEKASDEIFGNDRATSWFSMLLLPLSWGLAVLSVSNTIYTLSRTRKYRLFQSDIDVKPSTTSVRRVRVDSTAVTASPLRFISDMISSDTAESRAHPEKNRDVWELCIWDPLPVCVRFMCLFNPGHVLIYLIFLPLAPLEPRPSIALFNALVMQAVLSAQMIFLSLRYTQQAKDSAIIQKEVFHEYDTKFVQPRIHPIVRDVGTQISEDQPPVLREFVQIGTPTTLIRKAFISTAGSGNAQLQSLATPVGTKGSTTHSNRDSPSLRHSLPAGYTAGTVTPFAHTPTGYAAAGLDRYDVSTPVAPPSASSIGTSTSLRPAHSIPSSVLSRAKSPLKKAISMGDMNVTEVASFRVSGDNLADEQRSYEPPSSPIKRPEAGRFTGMSPSSSPHPFANMGKHSAVERFPKRWRA</sequence>
<evidence type="ECO:0000256" key="5">
    <source>
        <dbReference type="SAM" id="MobiDB-lite"/>
    </source>
</evidence>
<name>A0A168EUS3_9HYPO</name>
<feature type="compositionally biased region" description="Basic and acidic residues" evidence="5">
    <location>
        <begin position="458"/>
        <end position="469"/>
    </location>
</feature>
<reference evidence="7 8" key="1">
    <citation type="journal article" date="2016" name="Genome Biol. Evol.">
        <title>Divergent and convergent evolution of fungal pathogenicity.</title>
        <authorList>
            <person name="Shang Y."/>
            <person name="Xiao G."/>
            <person name="Zheng P."/>
            <person name="Cen K."/>
            <person name="Zhan S."/>
            <person name="Wang C."/>
        </authorList>
    </citation>
    <scope>NUCLEOTIDE SEQUENCE [LARGE SCALE GENOMIC DNA]</scope>
    <source>
        <strain evidence="7 8">RCEF 2490</strain>
    </source>
</reference>
<dbReference type="PANTHER" id="PTHR28293:SF1">
    <property type="entry name" value="NUCLEAR RIM PROTEIN 1"/>
    <property type="match status" value="1"/>
</dbReference>
<feature type="transmembrane region" description="Helical" evidence="6">
    <location>
        <begin position="173"/>
        <end position="192"/>
    </location>
</feature>
<keyword evidence="3 6" id="KW-1133">Transmembrane helix</keyword>
<protein>
    <recommendedName>
        <fullName evidence="9">Meiotically up-regulated gene 154 protein</fullName>
    </recommendedName>
</protein>
<organism evidence="7 8">
    <name type="scientific">Moelleriella libera RCEF 2490</name>
    <dbReference type="NCBI Taxonomy" id="1081109"/>
    <lineage>
        <taxon>Eukaryota</taxon>
        <taxon>Fungi</taxon>
        <taxon>Dikarya</taxon>
        <taxon>Ascomycota</taxon>
        <taxon>Pezizomycotina</taxon>
        <taxon>Sordariomycetes</taxon>
        <taxon>Hypocreomycetidae</taxon>
        <taxon>Hypocreales</taxon>
        <taxon>Clavicipitaceae</taxon>
        <taxon>Moelleriella</taxon>
    </lineage>
</organism>
<dbReference type="GO" id="GO:0012505">
    <property type="term" value="C:endomembrane system"/>
    <property type="evidence" value="ECO:0007669"/>
    <property type="project" value="UniProtKB-SubCell"/>
</dbReference>
<feature type="transmembrane region" description="Helical" evidence="6">
    <location>
        <begin position="204"/>
        <end position="225"/>
    </location>
</feature>
<keyword evidence="8" id="KW-1185">Reference proteome</keyword>
<feature type="transmembrane region" description="Helical" evidence="6">
    <location>
        <begin position="77"/>
        <end position="99"/>
    </location>
</feature>
<dbReference type="GO" id="GO:0043007">
    <property type="term" value="P:maintenance of rDNA"/>
    <property type="evidence" value="ECO:0007669"/>
    <property type="project" value="TreeGrafter"/>
</dbReference>
<dbReference type="Proteomes" id="UP000078544">
    <property type="component" value="Unassembled WGS sequence"/>
</dbReference>
<dbReference type="EMBL" id="AZGY01000004">
    <property type="protein sequence ID" value="KZZ99169.1"/>
    <property type="molecule type" value="Genomic_DNA"/>
</dbReference>